<proteinExistence type="predicted"/>
<dbReference type="GO" id="GO:0016301">
    <property type="term" value="F:kinase activity"/>
    <property type="evidence" value="ECO:0007669"/>
    <property type="project" value="UniProtKB-KW"/>
</dbReference>
<evidence type="ECO:0000313" key="1">
    <source>
        <dbReference type="EMBL" id="EHI50892.1"/>
    </source>
</evidence>
<keyword evidence="2" id="KW-1185">Reference proteome</keyword>
<gene>
    <name evidence="1" type="ORF">IYQ_19303</name>
</gene>
<reference evidence="1 2" key="1">
    <citation type="journal article" date="2012" name="Front. Microbiol.">
        <title>Draft Genome Sequence of the Virulent Strain 01-B526 of the Fish Pathogen Aeromonas salmonicida.</title>
        <authorList>
            <person name="Charette S.J."/>
            <person name="Brochu F."/>
            <person name="Boyle B."/>
            <person name="Filion G."/>
            <person name="Tanaka K.H."/>
            <person name="Derome N."/>
        </authorList>
    </citation>
    <scope>NUCLEOTIDE SEQUENCE [LARGE SCALE GENOMIC DNA]</scope>
    <source>
        <strain evidence="1 2">01-B526</strain>
    </source>
</reference>
<sequence length="70" mass="7906">MAADVGYAPAASNEYFDRLEYDSSRFFIRRLLIKFAAFTSSRLKNFLRFAFGCLPFGHKTAASATTKTQL</sequence>
<keyword evidence="1" id="KW-0418">Kinase</keyword>
<organism evidence="1 2">
    <name type="scientific">Aeromonas salmonicida subsp. salmonicida 01-B526</name>
    <dbReference type="NCBI Taxonomy" id="1076135"/>
    <lineage>
        <taxon>Bacteria</taxon>
        <taxon>Pseudomonadati</taxon>
        <taxon>Pseudomonadota</taxon>
        <taxon>Gammaproteobacteria</taxon>
        <taxon>Aeromonadales</taxon>
        <taxon>Aeromonadaceae</taxon>
        <taxon>Aeromonas</taxon>
    </lineage>
</organism>
<name>A0ABP2MW61_AERSS</name>
<evidence type="ECO:0000313" key="2">
    <source>
        <dbReference type="Proteomes" id="UP000006428"/>
    </source>
</evidence>
<accession>A0ABP2MW61</accession>
<comment type="caution">
    <text evidence="1">The sequence shown here is derived from an EMBL/GenBank/DDBJ whole genome shotgun (WGS) entry which is preliminary data.</text>
</comment>
<dbReference type="Proteomes" id="UP000006428">
    <property type="component" value="Unassembled WGS sequence"/>
</dbReference>
<dbReference type="EMBL" id="AGVO01000074">
    <property type="protein sequence ID" value="EHI50892.1"/>
    <property type="molecule type" value="Genomic_DNA"/>
</dbReference>
<keyword evidence="1" id="KW-0808">Transferase</keyword>
<protein>
    <submittedName>
        <fullName evidence="1">Guanylate kinase</fullName>
    </submittedName>
</protein>